<dbReference type="SUPFAM" id="SSF54427">
    <property type="entry name" value="NTF2-like"/>
    <property type="match status" value="1"/>
</dbReference>
<accession>A0A8E1V7L4</accession>
<protein>
    <submittedName>
        <fullName evidence="1">Hydrolase</fullName>
    </submittedName>
</protein>
<sequence>VHRSPAETIAAFDEAFNAGNIDALMSVFSNRASMRMPSNVVIETDPYALRMAFTTLIASRPIIRNQIHTLIPSGDLILAIIK</sequence>
<reference evidence="1 2" key="1">
    <citation type="journal article" date="2016" name="Front. Microbiol.">
        <title>Genomic Resource of Rice Seed Associated Bacteria.</title>
        <authorList>
            <person name="Midha S."/>
            <person name="Bansal K."/>
            <person name="Sharma S."/>
            <person name="Kumar N."/>
            <person name="Patil P.P."/>
            <person name="Chaudhry V."/>
            <person name="Patil P.B."/>
        </authorList>
    </citation>
    <scope>NUCLEOTIDE SEQUENCE [LARGE SCALE GENOMIC DNA]</scope>
    <source>
        <strain evidence="1 2">SA3</strain>
    </source>
</reference>
<dbReference type="EMBL" id="LDSE01000059">
    <property type="protein sequence ID" value="KTS64738.1"/>
    <property type="molecule type" value="Genomic_DNA"/>
</dbReference>
<dbReference type="Proteomes" id="UP000071979">
    <property type="component" value="Unassembled WGS sequence"/>
</dbReference>
<gene>
    <name evidence="1" type="ORF">SA3R_22190</name>
</gene>
<dbReference type="Gene3D" id="3.10.450.50">
    <property type="match status" value="1"/>
</dbReference>
<organism evidence="1 2">
    <name type="scientific">Pantoea dispersa</name>
    <dbReference type="NCBI Taxonomy" id="59814"/>
    <lineage>
        <taxon>Bacteria</taxon>
        <taxon>Pseudomonadati</taxon>
        <taxon>Pseudomonadota</taxon>
        <taxon>Gammaproteobacteria</taxon>
        <taxon>Enterobacterales</taxon>
        <taxon>Erwiniaceae</taxon>
        <taxon>Pantoea</taxon>
    </lineage>
</organism>
<dbReference type="InterPro" id="IPR032710">
    <property type="entry name" value="NTF2-like_dom_sf"/>
</dbReference>
<name>A0A8E1V7L4_9GAMM</name>
<keyword evidence="1" id="KW-0378">Hydrolase</keyword>
<evidence type="ECO:0000313" key="1">
    <source>
        <dbReference type="EMBL" id="KTS64738.1"/>
    </source>
</evidence>
<proteinExistence type="predicted"/>
<dbReference type="AlphaFoldDB" id="A0A8E1V7L4"/>
<dbReference type="GO" id="GO:0016787">
    <property type="term" value="F:hydrolase activity"/>
    <property type="evidence" value="ECO:0007669"/>
    <property type="project" value="UniProtKB-KW"/>
</dbReference>
<feature type="non-terminal residue" evidence="1">
    <location>
        <position position="1"/>
    </location>
</feature>
<comment type="caution">
    <text evidence="1">The sequence shown here is derived from an EMBL/GenBank/DDBJ whole genome shotgun (WGS) entry which is preliminary data.</text>
</comment>
<evidence type="ECO:0000313" key="2">
    <source>
        <dbReference type="Proteomes" id="UP000071979"/>
    </source>
</evidence>